<proteinExistence type="predicted"/>
<gene>
    <name evidence="2" type="ORF">ENP73_00355</name>
</gene>
<dbReference type="EMBL" id="DSKL01000016">
    <property type="protein sequence ID" value="HEH81480.1"/>
    <property type="molecule type" value="Genomic_DNA"/>
</dbReference>
<comment type="caution">
    <text evidence="2">The sequence shown here is derived from an EMBL/GenBank/DDBJ whole genome shotgun (WGS) entry which is preliminary data.</text>
</comment>
<name>A0A7C2BZ54_9DEIN</name>
<keyword evidence="1" id="KW-0812">Transmembrane</keyword>
<evidence type="ECO:0000313" key="2">
    <source>
        <dbReference type="EMBL" id="HEH81480.1"/>
    </source>
</evidence>
<dbReference type="AlphaFoldDB" id="A0A7C2BZ54"/>
<reference evidence="2" key="1">
    <citation type="journal article" date="2020" name="mSystems">
        <title>Genome- and Community-Level Interaction Insights into Carbon Utilization and Element Cycling Functions of Hydrothermarchaeota in Hydrothermal Sediment.</title>
        <authorList>
            <person name="Zhou Z."/>
            <person name="Liu Y."/>
            <person name="Xu W."/>
            <person name="Pan J."/>
            <person name="Luo Z.H."/>
            <person name="Li M."/>
        </authorList>
    </citation>
    <scope>NUCLEOTIDE SEQUENCE [LARGE SCALE GENOMIC DNA]</scope>
    <source>
        <strain evidence="2">SpSt-246</strain>
    </source>
</reference>
<keyword evidence="1" id="KW-1133">Transmembrane helix</keyword>
<organism evidence="2">
    <name type="scientific">Thermus islandicus</name>
    <dbReference type="NCBI Taxonomy" id="540988"/>
    <lineage>
        <taxon>Bacteria</taxon>
        <taxon>Thermotogati</taxon>
        <taxon>Deinococcota</taxon>
        <taxon>Deinococci</taxon>
        <taxon>Thermales</taxon>
        <taxon>Thermaceae</taxon>
        <taxon>Thermus</taxon>
    </lineage>
</organism>
<feature type="transmembrane region" description="Helical" evidence="1">
    <location>
        <begin position="12"/>
        <end position="39"/>
    </location>
</feature>
<sequence>MRELSPAYRFLLAGFLWSFGGNLLFAATLALYALGIAFWPWAFAKASPPGAAPGGEGRGAP</sequence>
<keyword evidence="1" id="KW-0472">Membrane</keyword>
<evidence type="ECO:0000256" key="1">
    <source>
        <dbReference type="SAM" id="Phobius"/>
    </source>
</evidence>
<protein>
    <submittedName>
        <fullName evidence="2">Uncharacterized protein</fullName>
    </submittedName>
</protein>
<accession>A0A7C2BZ54</accession>